<feature type="chain" id="PRO_5038047797" evidence="2">
    <location>
        <begin position="28"/>
        <end position="902"/>
    </location>
</feature>
<dbReference type="Pfam" id="PF11854">
    <property type="entry name" value="MtrB_PioB"/>
    <property type="match status" value="1"/>
</dbReference>
<gene>
    <name evidence="3" type="ORF">HYX28_02840</name>
</gene>
<proteinExistence type="predicted"/>
<dbReference type="AlphaFoldDB" id="A0A932EPJ0"/>
<feature type="region of interest" description="Disordered" evidence="1">
    <location>
        <begin position="24"/>
        <end position="56"/>
    </location>
</feature>
<evidence type="ECO:0000256" key="1">
    <source>
        <dbReference type="SAM" id="MobiDB-lite"/>
    </source>
</evidence>
<feature type="compositionally biased region" description="Basic and acidic residues" evidence="1">
    <location>
        <begin position="27"/>
        <end position="41"/>
    </location>
</feature>
<evidence type="ECO:0000256" key="2">
    <source>
        <dbReference type="SAM" id="SignalP"/>
    </source>
</evidence>
<accession>A0A932EPJ0</accession>
<sequence>MKSITRLFALGLLAALFVSTGYGQGEATEKKQEPKQEKAKADPQQQPAAEVGTPDEEHGMVEFGVRGYWGDVYGRPDLPFTPNLGTSKLNEYSDIRNNFILRRGRIHLDNIFGTNNYIDYQTQSAFYKNQSHLLVFGQYNRFKLQLRYDEIPHVYTNTARSPYVMTAPGVYTMPLLLRQALQTASSTGRASQVNNNLPSFIQTTLIPGEAFITPRIERRMGSGLFTFNITPDWNFSLGFSRERQSGTRPIGLLLNSSPSASGSSQPGTTQNRQSPGTGVELPEPIDYFNNTVRGFTEYGRRRWAVQMGYNGSFFENNISTLTFDAPFATADIPVQIIAPGGGCAPVAPAVNCAIGAVPSQGRVDLYPDNQAQYLYFAGAFDVTKHVHIIGMINPGWLRQNDPFLPYTINTAITGLDPLPASSLNGNKQTLAMNWTVVGKVGKSVELKSKYRQYDYNNNTSILELTLIQGDTIGANPTATGQATPEAEDTTAHTTSFNKKTLELSGDWFFAKRSSVRLGWEGEWFDRSRRDVSRTFENTFLGSVDYSPTLDLLFRISGRHSSRNPEVYQDEASSDPNTGEEIGCTSTSVVFTAEQRCHRRFDEAARTLDRGDALVQWNWRNLTLGSSFQTTQLDFNQKGGSNSPVPLNFVPGVTSPYYLYGALKDLSWTYTVDAGYAFSPNISAFAEYAHETYHKRMISRSRTPTSGVQTILTCTGCDTANNDWESTYRDVFDTYAAGLDFFFFKKLWISPYYSLAAGKGNVFSRALGDPTILAGPDKFNLTGGSTAQDYPETTTRIHEFATTFKYKLTKNIMPKVEYRYQQFDNRDYQTSAMTPYMGCIGAGAVTVLPPCVNVGANLAVQSPSPFYPYFLVGDTAAARYLFLGADQPSYNAHVLTVTLEYHW</sequence>
<dbReference type="Proteomes" id="UP000779809">
    <property type="component" value="Unassembled WGS sequence"/>
</dbReference>
<evidence type="ECO:0000313" key="4">
    <source>
        <dbReference type="Proteomes" id="UP000779809"/>
    </source>
</evidence>
<dbReference type="InterPro" id="IPR020016">
    <property type="entry name" value="Decahaem-assoc_OM_MtrB/PioB"/>
</dbReference>
<evidence type="ECO:0000313" key="3">
    <source>
        <dbReference type="EMBL" id="MBI2677698.1"/>
    </source>
</evidence>
<organism evidence="3 4">
    <name type="scientific">Candidatus Korobacter versatilis</name>
    <dbReference type="NCBI Taxonomy" id="658062"/>
    <lineage>
        <taxon>Bacteria</taxon>
        <taxon>Pseudomonadati</taxon>
        <taxon>Acidobacteriota</taxon>
        <taxon>Terriglobia</taxon>
        <taxon>Terriglobales</taxon>
        <taxon>Candidatus Korobacteraceae</taxon>
        <taxon>Candidatus Korobacter</taxon>
    </lineage>
</organism>
<dbReference type="EMBL" id="JACPNR010000004">
    <property type="protein sequence ID" value="MBI2677698.1"/>
    <property type="molecule type" value="Genomic_DNA"/>
</dbReference>
<reference evidence="3" key="1">
    <citation type="submission" date="2020-07" db="EMBL/GenBank/DDBJ databases">
        <title>Huge and variable diversity of episymbiotic CPR bacteria and DPANN archaea in groundwater ecosystems.</title>
        <authorList>
            <person name="He C.Y."/>
            <person name="Keren R."/>
            <person name="Whittaker M."/>
            <person name="Farag I.F."/>
            <person name="Doudna J."/>
            <person name="Cate J.H.D."/>
            <person name="Banfield J.F."/>
        </authorList>
    </citation>
    <scope>NUCLEOTIDE SEQUENCE</scope>
    <source>
        <strain evidence="3">NC_groundwater_580_Pr5_B-0.1um_64_19</strain>
    </source>
</reference>
<comment type="caution">
    <text evidence="3">The sequence shown here is derived from an EMBL/GenBank/DDBJ whole genome shotgun (WGS) entry which is preliminary data.</text>
</comment>
<feature type="signal peptide" evidence="2">
    <location>
        <begin position="1"/>
        <end position="27"/>
    </location>
</feature>
<name>A0A932EPJ0_9BACT</name>
<protein>
    <submittedName>
        <fullName evidence="3">MtrB/PioB family outer membrane beta-barrel protein</fullName>
    </submittedName>
</protein>
<feature type="region of interest" description="Disordered" evidence="1">
    <location>
        <begin position="250"/>
        <end position="283"/>
    </location>
</feature>
<keyword evidence="2" id="KW-0732">Signal</keyword>
<feature type="compositionally biased region" description="Low complexity" evidence="1">
    <location>
        <begin position="256"/>
        <end position="270"/>
    </location>
</feature>